<protein>
    <submittedName>
        <fullName evidence="2">Uncharacterized protein LOC112214077</fullName>
    </submittedName>
</protein>
<keyword evidence="1" id="KW-1185">Reference proteome</keyword>
<proteinExistence type="predicted"/>
<dbReference type="Proteomes" id="UP000515180">
    <property type="component" value="Unplaced"/>
</dbReference>
<accession>A0A6P6FIK5</accession>
<dbReference type="RefSeq" id="XP_024228200.1">
    <property type="nucleotide sequence ID" value="XM_024372432.2"/>
</dbReference>
<dbReference type="KEGG" id="bim:112214077"/>
<dbReference type="AlphaFoldDB" id="A0A6P6FIK5"/>
<dbReference type="GeneID" id="112214077"/>
<evidence type="ECO:0000313" key="2">
    <source>
        <dbReference type="RefSeq" id="XP_024228200.1"/>
    </source>
</evidence>
<name>A0A6P6FIK5_BOMIM</name>
<evidence type="ECO:0000313" key="1">
    <source>
        <dbReference type="Proteomes" id="UP000515180"/>
    </source>
</evidence>
<organism evidence="1 2">
    <name type="scientific">Bombus impatiens</name>
    <name type="common">Bumblebee</name>
    <dbReference type="NCBI Taxonomy" id="132113"/>
    <lineage>
        <taxon>Eukaryota</taxon>
        <taxon>Metazoa</taxon>
        <taxon>Ecdysozoa</taxon>
        <taxon>Arthropoda</taxon>
        <taxon>Hexapoda</taxon>
        <taxon>Insecta</taxon>
        <taxon>Pterygota</taxon>
        <taxon>Neoptera</taxon>
        <taxon>Endopterygota</taxon>
        <taxon>Hymenoptera</taxon>
        <taxon>Apocrita</taxon>
        <taxon>Aculeata</taxon>
        <taxon>Apoidea</taxon>
        <taxon>Anthophila</taxon>
        <taxon>Apidae</taxon>
        <taxon>Bombus</taxon>
        <taxon>Pyrobombus</taxon>
    </lineage>
</organism>
<sequence>MAGKGWIDRFLTRYRDEIVLLTPTDASAARTLGFDRENNAGEMGLLPLYSQKYQKLLVLRGKKSNGQLNGSRTWCIDNSYALYESGRKLCATYDHFSEEK</sequence>
<gene>
    <name evidence="2" type="primary">LOC112214077</name>
</gene>
<dbReference type="OrthoDB" id="8036680at2759"/>
<reference evidence="2" key="1">
    <citation type="submission" date="2025-08" db="UniProtKB">
        <authorList>
            <consortium name="RefSeq"/>
        </authorList>
    </citation>
    <scope>IDENTIFICATION</scope>
</reference>